<dbReference type="PANTHER" id="PTHR45707">
    <property type="entry name" value="C2 CALCIUM/LIPID-BINDING PLANT PHOSPHORIBOSYLTRANSFERASE FAMILY PROTEIN"/>
    <property type="match status" value="1"/>
</dbReference>
<dbReference type="InterPro" id="IPR000719">
    <property type="entry name" value="Prot_kinase_dom"/>
</dbReference>
<feature type="region of interest" description="Disordered" evidence="1">
    <location>
        <begin position="15"/>
        <end position="53"/>
    </location>
</feature>
<dbReference type="GO" id="GO:0004672">
    <property type="term" value="F:protein kinase activity"/>
    <property type="evidence" value="ECO:0007669"/>
    <property type="project" value="InterPro"/>
</dbReference>
<dbReference type="GO" id="GO:0005524">
    <property type="term" value="F:ATP binding"/>
    <property type="evidence" value="ECO:0007669"/>
    <property type="project" value="InterPro"/>
</dbReference>
<keyword evidence="4" id="KW-1185">Reference proteome</keyword>
<evidence type="ECO:0000259" key="2">
    <source>
        <dbReference type="PROSITE" id="PS50011"/>
    </source>
</evidence>
<dbReference type="SUPFAM" id="SSF56112">
    <property type="entry name" value="Protein kinase-like (PK-like)"/>
    <property type="match status" value="1"/>
</dbReference>
<dbReference type="EMBL" id="PQIB02000011">
    <property type="protein sequence ID" value="RLM85763.1"/>
    <property type="molecule type" value="Genomic_DNA"/>
</dbReference>
<feature type="compositionally biased region" description="Polar residues" evidence="1">
    <location>
        <begin position="402"/>
        <end position="420"/>
    </location>
</feature>
<dbReference type="AlphaFoldDB" id="A0A3L6QPU5"/>
<proteinExistence type="predicted"/>
<feature type="region of interest" description="Disordered" evidence="1">
    <location>
        <begin position="71"/>
        <end position="90"/>
    </location>
</feature>
<evidence type="ECO:0000313" key="4">
    <source>
        <dbReference type="Proteomes" id="UP000275267"/>
    </source>
</evidence>
<accession>A0A3L6QPU5</accession>
<feature type="domain" description="Protein kinase" evidence="2">
    <location>
        <begin position="114"/>
        <end position="363"/>
    </location>
</feature>
<dbReference type="Gene3D" id="3.30.200.20">
    <property type="entry name" value="Phosphorylase Kinase, domain 1"/>
    <property type="match status" value="1"/>
</dbReference>
<dbReference type="InterPro" id="IPR011009">
    <property type="entry name" value="Kinase-like_dom_sf"/>
</dbReference>
<organism evidence="3 4">
    <name type="scientific">Panicum miliaceum</name>
    <name type="common">Proso millet</name>
    <name type="synonym">Broomcorn millet</name>
    <dbReference type="NCBI Taxonomy" id="4540"/>
    <lineage>
        <taxon>Eukaryota</taxon>
        <taxon>Viridiplantae</taxon>
        <taxon>Streptophyta</taxon>
        <taxon>Embryophyta</taxon>
        <taxon>Tracheophyta</taxon>
        <taxon>Spermatophyta</taxon>
        <taxon>Magnoliopsida</taxon>
        <taxon>Liliopsida</taxon>
        <taxon>Poales</taxon>
        <taxon>Poaceae</taxon>
        <taxon>PACMAD clade</taxon>
        <taxon>Panicoideae</taxon>
        <taxon>Panicodae</taxon>
        <taxon>Paniceae</taxon>
        <taxon>Panicinae</taxon>
        <taxon>Panicum</taxon>
        <taxon>Panicum sect. Panicum</taxon>
    </lineage>
</organism>
<feature type="region of interest" description="Disordered" evidence="1">
    <location>
        <begin position="358"/>
        <end position="443"/>
    </location>
</feature>
<gene>
    <name evidence="3" type="ORF">C2845_PM04G11920</name>
</gene>
<dbReference type="PROSITE" id="PS50011">
    <property type="entry name" value="PROTEIN_KINASE_DOM"/>
    <property type="match status" value="1"/>
</dbReference>
<dbReference type="Pfam" id="PF00069">
    <property type="entry name" value="Pkinase"/>
    <property type="match status" value="1"/>
</dbReference>
<name>A0A3L6QPU5_PANMI</name>
<evidence type="ECO:0000313" key="3">
    <source>
        <dbReference type="EMBL" id="RLM85763.1"/>
    </source>
</evidence>
<dbReference type="Gene3D" id="1.10.510.10">
    <property type="entry name" value="Transferase(Phosphotransferase) domain 1"/>
    <property type="match status" value="1"/>
</dbReference>
<dbReference type="Proteomes" id="UP000275267">
    <property type="component" value="Unassembled WGS sequence"/>
</dbReference>
<dbReference type="OrthoDB" id="682106at2759"/>
<comment type="caution">
    <text evidence="3">The sequence shown here is derived from an EMBL/GenBank/DDBJ whole genome shotgun (WGS) entry which is preliminary data.</text>
</comment>
<reference evidence="4" key="1">
    <citation type="journal article" date="2019" name="Nat. Commun.">
        <title>The genome of broomcorn millet.</title>
        <authorList>
            <person name="Zou C."/>
            <person name="Miki D."/>
            <person name="Li D."/>
            <person name="Tang Q."/>
            <person name="Xiao L."/>
            <person name="Rajput S."/>
            <person name="Deng P."/>
            <person name="Jia W."/>
            <person name="Huang R."/>
            <person name="Zhang M."/>
            <person name="Sun Y."/>
            <person name="Hu J."/>
            <person name="Fu X."/>
            <person name="Schnable P.S."/>
            <person name="Li F."/>
            <person name="Zhang H."/>
            <person name="Feng B."/>
            <person name="Zhu X."/>
            <person name="Liu R."/>
            <person name="Schnable J.C."/>
            <person name="Zhu J.-K."/>
            <person name="Zhang H."/>
        </authorList>
    </citation>
    <scope>NUCLEOTIDE SEQUENCE [LARGE SCALE GENOMIC DNA]</scope>
</reference>
<protein>
    <recommendedName>
        <fullName evidence="2">Protein kinase domain-containing protein</fullName>
    </recommendedName>
</protein>
<sequence>MDCLALARSWAKEARPRAPGSRTFASRQAAAIGSPFLRRTPRPGKSSAQAATIGNPFLRSARRLRRARRQFRSADGWREGGRVQAAAAGTSPAAGHRDFLPLAIASSILTWSTTHHHPFHGSGSSLPAYSSFQGVHKDGEKIAVKMLYDMPGLEEEQFQNELNNLVRLQHQNIVQFVSYCYEIQKKLVKYNGKLVLADKIYRLLCFEYMQNGNLGKYLSANVLLDEKMVPKIADFGLSRLFGEEQTLITKSSMGTLGYLPPEYIESNLISKKFDIFSLGVVIIKIMTGPTGHSKCSDMSPQQFIEIVHENWRNRLQATQMCMLESSSKQVKRCIKIALSCLETDRRKRPSIGDIVQKLNETEMDQGPVPNAPALHKRKERTPSETANDVNGHGQKHARMRTSENSSLPRNAAPTSANGSRYSGGGVEEDVSENSSPPPATAPVHAADICSEVYERLVQEGFEEALVPEFREQLEAHFARLPLR</sequence>
<evidence type="ECO:0000256" key="1">
    <source>
        <dbReference type="SAM" id="MobiDB-lite"/>
    </source>
</evidence>
<dbReference type="PANTHER" id="PTHR45707:SF76">
    <property type="entry name" value="PROTEIN KINASE DOMAIN-CONTAINING PROTEIN"/>
    <property type="match status" value="1"/>
</dbReference>
<dbReference type="STRING" id="4540.A0A3L6QPU5"/>